<dbReference type="Proteomes" id="UP000315295">
    <property type="component" value="Unassembled WGS sequence"/>
</dbReference>
<evidence type="ECO:0000313" key="2">
    <source>
        <dbReference type="EMBL" id="TQE02199.1"/>
    </source>
</evidence>
<feature type="region of interest" description="Disordered" evidence="1">
    <location>
        <begin position="114"/>
        <end position="176"/>
    </location>
</feature>
<dbReference type="InterPro" id="IPR036188">
    <property type="entry name" value="FAD/NAD-bd_sf"/>
</dbReference>
<dbReference type="EMBL" id="VIEB01000180">
    <property type="protein sequence ID" value="TQE02199.1"/>
    <property type="molecule type" value="Genomic_DNA"/>
</dbReference>
<sequence length="176" mass="19106">MLCSFHSSLRLHPLKTHKPLTIICSSQPKPPPPPKKRAAADGRRPSPRFGKKHGASRRSVLKKTFKQEQVSFTTPISDDPIVGIIGGGMAGLACALFLEKRGVRSTVFDTGIHGLGGRLGTRVVDPQSKAQSGRRNSLGGCKTKDHSKHERETTETSRKTAEQTSDSNDDGHQSFL</sequence>
<dbReference type="PANTHER" id="PTHR16128">
    <property type="entry name" value="FAD/NAD(P)-BINDING OXIDOREDUCTASE FAMILY PROTEIN"/>
    <property type="match status" value="1"/>
</dbReference>
<name>A0A540MTT1_MALBA</name>
<feature type="region of interest" description="Disordered" evidence="1">
    <location>
        <begin position="21"/>
        <end position="58"/>
    </location>
</feature>
<comment type="caution">
    <text evidence="2">The sequence shown here is derived from an EMBL/GenBank/DDBJ whole genome shotgun (WGS) entry which is preliminary data.</text>
</comment>
<dbReference type="AlphaFoldDB" id="A0A540MTT1"/>
<feature type="compositionally biased region" description="Basic residues" evidence="1">
    <location>
        <begin position="45"/>
        <end position="58"/>
    </location>
</feature>
<dbReference type="PANTHER" id="PTHR16128:SF8">
    <property type="entry name" value="EXPRESSED PROTEIN"/>
    <property type="match status" value="1"/>
</dbReference>
<dbReference type="Pfam" id="PF13450">
    <property type="entry name" value="NAD_binding_8"/>
    <property type="match status" value="1"/>
</dbReference>
<proteinExistence type="predicted"/>
<reference evidence="2 3" key="1">
    <citation type="journal article" date="2019" name="G3 (Bethesda)">
        <title>Sequencing of a Wild Apple (Malus baccata) Genome Unravels the Differences Between Cultivated and Wild Apple Species Regarding Disease Resistance and Cold Tolerance.</title>
        <authorList>
            <person name="Chen X."/>
        </authorList>
    </citation>
    <scope>NUCLEOTIDE SEQUENCE [LARGE SCALE GENOMIC DNA]</scope>
    <source>
        <strain evidence="3">cv. Shandingzi</strain>
        <tissue evidence="2">Leaves</tissue>
    </source>
</reference>
<dbReference type="Gene3D" id="3.50.50.60">
    <property type="entry name" value="FAD/NAD(P)-binding domain"/>
    <property type="match status" value="1"/>
</dbReference>
<evidence type="ECO:0008006" key="4">
    <source>
        <dbReference type="Google" id="ProtNLM"/>
    </source>
</evidence>
<organism evidence="2 3">
    <name type="scientific">Malus baccata</name>
    <name type="common">Siberian crab apple</name>
    <name type="synonym">Pyrus baccata</name>
    <dbReference type="NCBI Taxonomy" id="106549"/>
    <lineage>
        <taxon>Eukaryota</taxon>
        <taxon>Viridiplantae</taxon>
        <taxon>Streptophyta</taxon>
        <taxon>Embryophyta</taxon>
        <taxon>Tracheophyta</taxon>
        <taxon>Spermatophyta</taxon>
        <taxon>Magnoliopsida</taxon>
        <taxon>eudicotyledons</taxon>
        <taxon>Gunneridae</taxon>
        <taxon>Pentapetalae</taxon>
        <taxon>rosids</taxon>
        <taxon>fabids</taxon>
        <taxon>Rosales</taxon>
        <taxon>Rosaceae</taxon>
        <taxon>Amygdaloideae</taxon>
        <taxon>Maleae</taxon>
        <taxon>Malus</taxon>
    </lineage>
</organism>
<gene>
    <name evidence="2" type="ORF">C1H46_012200</name>
</gene>
<evidence type="ECO:0000256" key="1">
    <source>
        <dbReference type="SAM" id="MobiDB-lite"/>
    </source>
</evidence>
<dbReference type="SUPFAM" id="SSF51971">
    <property type="entry name" value="Nucleotide-binding domain"/>
    <property type="match status" value="1"/>
</dbReference>
<keyword evidence="3" id="KW-1185">Reference proteome</keyword>
<accession>A0A540MTT1</accession>
<feature type="compositionally biased region" description="Basic and acidic residues" evidence="1">
    <location>
        <begin position="142"/>
        <end position="161"/>
    </location>
</feature>
<protein>
    <recommendedName>
        <fullName evidence="4">Amine oxidase domain-containing protein</fullName>
    </recommendedName>
</protein>
<evidence type="ECO:0000313" key="3">
    <source>
        <dbReference type="Proteomes" id="UP000315295"/>
    </source>
</evidence>
<dbReference type="STRING" id="106549.A0A540MTT1"/>